<accession>A0A251P1C5</accession>
<feature type="chain" id="PRO_5012354789" description="GCK domain-containing protein" evidence="2">
    <location>
        <begin position="18"/>
        <end position="254"/>
    </location>
</feature>
<feature type="signal peptide" evidence="2">
    <location>
        <begin position="1"/>
        <end position="17"/>
    </location>
</feature>
<feature type="compositionally biased region" description="Polar residues" evidence="1">
    <location>
        <begin position="95"/>
        <end position="104"/>
    </location>
</feature>
<dbReference type="EMBL" id="CM007655">
    <property type="protein sequence ID" value="ONI05352.1"/>
    <property type="molecule type" value="Genomic_DNA"/>
</dbReference>
<keyword evidence="5" id="KW-1185">Reference proteome</keyword>
<dbReference type="Gramene" id="ONI05352">
    <property type="protein sequence ID" value="ONI05352"/>
    <property type="gene ID" value="PRUPE_5G003300"/>
</dbReference>
<dbReference type="InterPro" id="IPR012891">
    <property type="entry name" value="GCK_dom"/>
</dbReference>
<proteinExistence type="predicted"/>
<feature type="domain" description="GCK" evidence="3">
    <location>
        <begin position="149"/>
        <end position="223"/>
    </location>
</feature>
<feature type="region of interest" description="Disordered" evidence="1">
    <location>
        <begin position="75"/>
        <end position="146"/>
    </location>
</feature>
<evidence type="ECO:0000313" key="4">
    <source>
        <dbReference type="EMBL" id="ONI05352.1"/>
    </source>
</evidence>
<dbReference type="Gene3D" id="1.10.287.2900">
    <property type="match status" value="1"/>
</dbReference>
<evidence type="ECO:0000256" key="2">
    <source>
        <dbReference type="SAM" id="SignalP"/>
    </source>
</evidence>
<feature type="compositionally biased region" description="Basic and acidic residues" evidence="1">
    <location>
        <begin position="105"/>
        <end position="141"/>
    </location>
</feature>
<feature type="compositionally biased region" description="Low complexity" evidence="1">
    <location>
        <begin position="75"/>
        <end position="86"/>
    </location>
</feature>
<sequence>MIVRIILSIMLLSMVTPYFCVKEQLKNYSEFQQFMIVVVTCSVWILKREAYLYNKPEKEGFLAAMGAIWSSDTSPDSLSSDSTIPTDSHEADSPPVSSNPNLSHSDSKTPEDQTPKHTVDHQLDTKTLEEEKHQEDEGALEKEEEQEEGECGFCLFMKAGGCRESFIAWEKCAAESEMNEEDVAEKCFEVTAALKKCMQAHPDHYAPISRLEKAAEEETVKDSLEEEKALKSSEQNATLIHSNQHGNPSEKRDS</sequence>
<evidence type="ECO:0000259" key="3">
    <source>
        <dbReference type="SMART" id="SM01227"/>
    </source>
</evidence>
<dbReference type="AlphaFoldDB" id="A0A251P1C5"/>
<dbReference type="PANTHER" id="PTHR34357">
    <property type="entry name" value="F7A19.14 PROTEIN-RELATED"/>
    <property type="match status" value="1"/>
</dbReference>
<protein>
    <recommendedName>
        <fullName evidence="3">GCK domain-containing protein</fullName>
    </recommendedName>
</protein>
<dbReference type="Pfam" id="PF07802">
    <property type="entry name" value="GCK"/>
    <property type="match status" value="1"/>
</dbReference>
<evidence type="ECO:0000256" key="1">
    <source>
        <dbReference type="SAM" id="MobiDB-lite"/>
    </source>
</evidence>
<dbReference type="PANTHER" id="PTHR34357:SF2">
    <property type="entry name" value="F26F24.3-RELATED"/>
    <property type="match status" value="1"/>
</dbReference>
<dbReference type="Proteomes" id="UP000006882">
    <property type="component" value="Chromosome G5"/>
</dbReference>
<reference evidence="4 5" key="1">
    <citation type="journal article" date="2013" name="Nat. Genet.">
        <title>The high-quality draft genome of peach (Prunus persica) identifies unique patterns of genetic diversity, domestication and genome evolution.</title>
        <authorList>
            <consortium name="International Peach Genome Initiative"/>
            <person name="Verde I."/>
            <person name="Abbott A.G."/>
            <person name="Scalabrin S."/>
            <person name="Jung S."/>
            <person name="Shu S."/>
            <person name="Marroni F."/>
            <person name="Zhebentyayeva T."/>
            <person name="Dettori M.T."/>
            <person name="Grimwood J."/>
            <person name="Cattonaro F."/>
            <person name="Zuccolo A."/>
            <person name="Rossini L."/>
            <person name="Jenkins J."/>
            <person name="Vendramin E."/>
            <person name="Meisel L.A."/>
            <person name="Decroocq V."/>
            <person name="Sosinski B."/>
            <person name="Prochnik S."/>
            <person name="Mitros T."/>
            <person name="Policriti A."/>
            <person name="Cipriani G."/>
            <person name="Dondini L."/>
            <person name="Ficklin S."/>
            <person name="Goodstein D.M."/>
            <person name="Xuan P."/>
            <person name="Del Fabbro C."/>
            <person name="Aramini V."/>
            <person name="Copetti D."/>
            <person name="Gonzalez S."/>
            <person name="Horner D.S."/>
            <person name="Falchi R."/>
            <person name="Lucas S."/>
            <person name="Mica E."/>
            <person name="Maldonado J."/>
            <person name="Lazzari B."/>
            <person name="Bielenberg D."/>
            <person name="Pirona R."/>
            <person name="Miculan M."/>
            <person name="Barakat A."/>
            <person name="Testolin R."/>
            <person name="Stella A."/>
            <person name="Tartarini S."/>
            <person name="Tonutti P."/>
            <person name="Arus P."/>
            <person name="Orellana A."/>
            <person name="Wells C."/>
            <person name="Main D."/>
            <person name="Vizzotto G."/>
            <person name="Silva H."/>
            <person name="Salamini F."/>
            <person name="Schmutz J."/>
            <person name="Morgante M."/>
            <person name="Rokhsar D.S."/>
        </authorList>
    </citation>
    <scope>NUCLEOTIDE SEQUENCE [LARGE SCALE GENOMIC DNA]</scope>
    <source>
        <strain evidence="5">cv. Nemared</strain>
    </source>
</reference>
<keyword evidence="2" id="KW-0732">Signal</keyword>
<evidence type="ECO:0000313" key="5">
    <source>
        <dbReference type="Proteomes" id="UP000006882"/>
    </source>
</evidence>
<dbReference type="eggNOG" id="ENOG502S428">
    <property type="taxonomic scope" value="Eukaryota"/>
</dbReference>
<name>A0A251P1C5_PRUPE</name>
<organism evidence="4 5">
    <name type="scientific">Prunus persica</name>
    <name type="common">Peach</name>
    <name type="synonym">Amygdalus persica</name>
    <dbReference type="NCBI Taxonomy" id="3760"/>
    <lineage>
        <taxon>Eukaryota</taxon>
        <taxon>Viridiplantae</taxon>
        <taxon>Streptophyta</taxon>
        <taxon>Embryophyta</taxon>
        <taxon>Tracheophyta</taxon>
        <taxon>Spermatophyta</taxon>
        <taxon>Magnoliopsida</taxon>
        <taxon>eudicotyledons</taxon>
        <taxon>Gunneridae</taxon>
        <taxon>Pentapetalae</taxon>
        <taxon>rosids</taxon>
        <taxon>fabids</taxon>
        <taxon>Rosales</taxon>
        <taxon>Rosaceae</taxon>
        <taxon>Amygdaloideae</taxon>
        <taxon>Amygdaleae</taxon>
        <taxon>Prunus</taxon>
    </lineage>
</organism>
<feature type="compositionally biased region" description="Basic and acidic residues" evidence="1">
    <location>
        <begin position="210"/>
        <end position="231"/>
    </location>
</feature>
<gene>
    <name evidence="4" type="ORF">PRUPE_5G003300</name>
</gene>
<feature type="compositionally biased region" description="Polar residues" evidence="1">
    <location>
        <begin position="235"/>
        <end position="247"/>
    </location>
</feature>
<feature type="region of interest" description="Disordered" evidence="1">
    <location>
        <begin position="208"/>
        <end position="254"/>
    </location>
</feature>
<dbReference type="SMART" id="SM01227">
    <property type="entry name" value="GCK"/>
    <property type="match status" value="1"/>
</dbReference>